<accession>F9UEZ3</accession>
<dbReference type="InterPro" id="IPR043968">
    <property type="entry name" value="SGNH"/>
</dbReference>
<organism evidence="4 5">
    <name type="scientific">Thiocapsa marina 5811</name>
    <dbReference type="NCBI Taxonomy" id="768671"/>
    <lineage>
        <taxon>Bacteria</taxon>
        <taxon>Pseudomonadati</taxon>
        <taxon>Pseudomonadota</taxon>
        <taxon>Gammaproteobacteria</taxon>
        <taxon>Chromatiales</taxon>
        <taxon>Chromatiaceae</taxon>
        <taxon>Thiocapsa</taxon>
    </lineage>
</organism>
<feature type="domain" description="SGNH" evidence="3">
    <location>
        <begin position="308"/>
        <end position="526"/>
    </location>
</feature>
<gene>
    <name evidence="4" type="ORF">ThimaDRAFT_3496</name>
</gene>
<dbReference type="GO" id="GO:0016747">
    <property type="term" value="F:acyltransferase activity, transferring groups other than amino-acyl groups"/>
    <property type="evidence" value="ECO:0007669"/>
    <property type="project" value="InterPro"/>
</dbReference>
<feature type="transmembrane region" description="Helical" evidence="1">
    <location>
        <begin position="120"/>
        <end position="145"/>
    </location>
</feature>
<evidence type="ECO:0000259" key="2">
    <source>
        <dbReference type="Pfam" id="PF01757"/>
    </source>
</evidence>
<keyword evidence="5" id="KW-1185">Reference proteome</keyword>
<dbReference type="PANTHER" id="PTHR23028:SF53">
    <property type="entry name" value="ACYL_TRANSF_3 DOMAIN-CONTAINING PROTEIN"/>
    <property type="match status" value="1"/>
</dbReference>
<dbReference type="AlphaFoldDB" id="F9UEZ3"/>
<dbReference type="STRING" id="768671.ThimaDRAFT_3496"/>
<feature type="transmembrane region" description="Helical" evidence="1">
    <location>
        <begin position="52"/>
        <end position="72"/>
    </location>
</feature>
<reference evidence="4 5" key="1">
    <citation type="submission" date="2011-06" db="EMBL/GenBank/DDBJ databases">
        <title>The draft genome of Thiocapsa marina 5811.</title>
        <authorList>
            <consortium name="US DOE Joint Genome Institute (JGI-PGF)"/>
            <person name="Lucas S."/>
            <person name="Han J."/>
            <person name="Cheng J.-F."/>
            <person name="Goodwin L."/>
            <person name="Pitluck S."/>
            <person name="Peters L."/>
            <person name="Land M.L."/>
            <person name="Hauser L."/>
            <person name="Vogl K."/>
            <person name="Liu Z."/>
            <person name="Imhoff J."/>
            <person name="Thiel V."/>
            <person name="Frigaard N.-U."/>
            <person name="Bryant D."/>
            <person name="Woyke T.J."/>
        </authorList>
    </citation>
    <scope>NUCLEOTIDE SEQUENCE [LARGE SCALE GENOMIC DNA]</scope>
    <source>
        <strain evidence="4 5">5811</strain>
    </source>
</reference>
<dbReference type="OrthoDB" id="9767863at2"/>
<feature type="transmembrane region" description="Helical" evidence="1">
    <location>
        <begin position="151"/>
        <end position="173"/>
    </location>
</feature>
<feature type="transmembrane region" description="Helical" evidence="1">
    <location>
        <begin position="217"/>
        <end position="234"/>
    </location>
</feature>
<proteinExistence type="predicted"/>
<dbReference type="EMBL" id="AFWV01000011">
    <property type="protein sequence ID" value="EGV17464.1"/>
    <property type="molecule type" value="Genomic_DNA"/>
</dbReference>
<name>F9UEZ3_9GAMM</name>
<dbReference type="Proteomes" id="UP000005459">
    <property type="component" value="Unassembled WGS sequence"/>
</dbReference>
<evidence type="ECO:0000259" key="3">
    <source>
        <dbReference type="Pfam" id="PF19040"/>
    </source>
</evidence>
<feature type="transmembrane region" description="Helical" evidence="1">
    <location>
        <begin position="254"/>
        <end position="273"/>
    </location>
</feature>
<evidence type="ECO:0000313" key="5">
    <source>
        <dbReference type="Proteomes" id="UP000005459"/>
    </source>
</evidence>
<dbReference type="PANTHER" id="PTHR23028">
    <property type="entry name" value="ACETYLTRANSFERASE"/>
    <property type="match status" value="1"/>
</dbReference>
<sequence>MDYFNELAARDLFLHTWSLGVEEQFYLIWPPILLGIFLIARGDTHTARRHSIWWWGLGLLLVASLVLALFWTSTAPDYAFYLMPSRIWQFALGAVVFLALSETSPFNAPRVADHPRIRSLLSSGIIAWPALGCGLAMIAGSALFLHPQLGYPGFWALIPSLGTALVIAAGHDLAGGQAGPLAHPALVWLGDRSYSWYLWHWPVLMLGFSLGFEGQPITTLGLVLLSLLAAILSYRLVEYPFWKGRFSHAEPRRILLISLLIMAALIAVLFHLWRGLAPKADDMPGANMAEWQTDLPVIYRMPCDAWYHHADVEPCIFGPDDAPRTLVLVGDSILAQWFSMVPALFPEPTWRIVVLTKSACAMVDEDYFYPRIGQVYTVCSEWRDAVLAEIERIRPDVVITGSAATYDFTEAQWIEGSARVFSRLSKAADTVILIPGTPSLPFDGPGCVARNLSPDGQIGRDACGATERQEHVARVTRDLGRSAERFGNVHLLDLNDLVCPEGICNAVAEDGLLVFRDSQHLTDRFVRGRIPMIREALGAGVRAGRTLDDVSQ</sequence>
<dbReference type="InterPro" id="IPR050879">
    <property type="entry name" value="Acyltransferase_3"/>
</dbReference>
<keyword evidence="1" id="KW-0472">Membrane</keyword>
<evidence type="ECO:0000313" key="4">
    <source>
        <dbReference type="EMBL" id="EGV17464.1"/>
    </source>
</evidence>
<keyword evidence="4" id="KW-0808">Transferase</keyword>
<dbReference type="InterPro" id="IPR002656">
    <property type="entry name" value="Acyl_transf_3_dom"/>
</dbReference>
<keyword evidence="1" id="KW-0812">Transmembrane</keyword>
<dbReference type="PATRIC" id="fig|768671.3.peg.3695"/>
<protein>
    <submittedName>
        <fullName evidence="4">Acyltransferase 3</fullName>
    </submittedName>
</protein>
<feature type="domain" description="Acyltransferase 3" evidence="2">
    <location>
        <begin position="13"/>
        <end position="234"/>
    </location>
</feature>
<keyword evidence="4" id="KW-0012">Acyltransferase</keyword>
<dbReference type="eggNOG" id="COG1835">
    <property type="taxonomic scope" value="Bacteria"/>
</dbReference>
<evidence type="ECO:0000256" key="1">
    <source>
        <dbReference type="SAM" id="Phobius"/>
    </source>
</evidence>
<feature type="transmembrane region" description="Helical" evidence="1">
    <location>
        <begin position="24"/>
        <end position="40"/>
    </location>
</feature>
<dbReference type="GO" id="GO:0000271">
    <property type="term" value="P:polysaccharide biosynthetic process"/>
    <property type="evidence" value="ECO:0007669"/>
    <property type="project" value="TreeGrafter"/>
</dbReference>
<dbReference type="Pfam" id="PF19040">
    <property type="entry name" value="SGNH"/>
    <property type="match status" value="1"/>
</dbReference>
<dbReference type="SUPFAM" id="SSF52266">
    <property type="entry name" value="SGNH hydrolase"/>
    <property type="match status" value="1"/>
</dbReference>
<keyword evidence="1" id="KW-1133">Transmembrane helix</keyword>
<dbReference type="GO" id="GO:0016020">
    <property type="term" value="C:membrane"/>
    <property type="evidence" value="ECO:0007669"/>
    <property type="project" value="TreeGrafter"/>
</dbReference>
<dbReference type="Pfam" id="PF01757">
    <property type="entry name" value="Acyl_transf_3"/>
    <property type="match status" value="1"/>
</dbReference>